<sequence length="397" mass="43590">MSKLVLILNCGSSSLKFAILDPVSGDEKLSGLAEAFYLPEARIKWKIHGEKGNADLGAGAAHSEALKFIVENVLTQELKDSIVAIGHRIVHGGEKFTSSVIVTDEVVKGIEDAIQFAPLHNPAHLIGIKEAFNIFPHLKDKNVVVFDTAFHTTMPEEAYLYALPYSLYKEHGIRRYGAHGTSHYFVSREAAKRLGVAEDKVNVITCHLGNGGSVSAVRHGECIDTSMGLTPLEGLVMGTRSGDIDPAIVFYLYRNLGMSMDEVEETLVKKSGLLGLTEVTSDCRYAEDNYEKEEPARRALDVYCYRLAKYIGSYMAVIGERLDAIVFTGGIGENSAHVREITLNHLKLFGYNIDTEKNLAARFGNEGIITKDNTPIAMVIPTNEELVIARDTARLCI</sequence>
<keyword evidence="7 11" id="KW-0547">Nucleotide-binding</keyword>
<keyword evidence="5 11" id="KW-0808">Transferase</keyword>
<dbReference type="GO" id="GO:0008776">
    <property type="term" value="F:acetate kinase activity"/>
    <property type="evidence" value="ECO:0007669"/>
    <property type="project" value="UniProtKB-UniRule"/>
</dbReference>
<dbReference type="GO" id="GO:0000287">
    <property type="term" value="F:magnesium ion binding"/>
    <property type="evidence" value="ECO:0007669"/>
    <property type="project" value="UniProtKB-UniRule"/>
</dbReference>
<dbReference type="InterPro" id="IPR043129">
    <property type="entry name" value="ATPase_NBD"/>
</dbReference>
<dbReference type="Gene3D" id="3.30.420.40">
    <property type="match status" value="2"/>
</dbReference>
<evidence type="ECO:0000256" key="12">
    <source>
        <dbReference type="RuleBase" id="RU003835"/>
    </source>
</evidence>
<feature type="binding site" evidence="11">
    <location>
        <position position="384"/>
    </location>
    <ligand>
        <name>Mg(2+)</name>
        <dbReference type="ChEBI" id="CHEBI:18420"/>
    </ligand>
</feature>
<evidence type="ECO:0000256" key="3">
    <source>
        <dbReference type="ARBA" id="ARBA00011738"/>
    </source>
</evidence>
<reference evidence="13 14" key="1">
    <citation type="submission" date="2019-03" db="EMBL/GenBank/DDBJ databases">
        <title>Genomic Encyclopedia of Type Strains, Phase IV (KMG-IV): sequencing the most valuable type-strain genomes for metagenomic binning, comparative biology and taxonomic classification.</title>
        <authorList>
            <person name="Goeker M."/>
        </authorList>
    </citation>
    <scope>NUCLEOTIDE SEQUENCE [LARGE SCALE GENOMIC DNA]</scope>
    <source>
        <strain evidence="13 14">DSM 10053</strain>
    </source>
</reference>
<feature type="binding site" evidence="11">
    <location>
        <position position="16"/>
    </location>
    <ligand>
        <name>ATP</name>
        <dbReference type="ChEBI" id="CHEBI:30616"/>
    </ligand>
</feature>
<evidence type="ECO:0000256" key="6">
    <source>
        <dbReference type="ARBA" id="ARBA00022723"/>
    </source>
</evidence>
<evidence type="ECO:0000256" key="9">
    <source>
        <dbReference type="ARBA" id="ARBA00022840"/>
    </source>
</evidence>
<organism evidence="13 14">
    <name type="scientific">Lonepinella koalarum</name>
    <dbReference type="NCBI Taxonomy" id="53417"/>
    <lineage>
        <taxon>Bacteria</taxon>
        <taxon>Pseudomonadati</taxon>
        <taxon>Pseudomonadota</taxon>
        <taxon>Gammaproteobacteria</taxon>
        <taxon>Pasteurellales</taxon>
        <taxon>Pasteurellaceae</taxon>
        <taxon>Lonepinella</taxon>
    </lineage>
</organism>
<dbReference type="NCBIfam" id="TIGR00016">
    <property type="entry name" value="ackA"/>
    <property type="match status" value="1"/>
</dbReference>
<dbReference type="PIRSF" id="PIRSF000722">
    <property type="entry name" value="Acetate_prop_kin"/>
    <property type="match status" value="1"/>
</dbReference>
<dbReference type="InterPro" id="IPR023865">
    <property type="entry name" value="Aliphatic_acid_kinase_CS"/>
</dbReference>
<dbReference type="GO" id="GO:0006085">
    <property type="term" value="P:acetyl-CoA biosynthetic process"/>
    <property type="evidence" value="ECO:0007669"/>
    <property type="project" value="UniProtKB-UniRule"/>
</dbReference>
<dbReference type="PANTHER" id="PTHR21060:SF21">
    <property type="entry name" value="ACETATE KINASE"/>
    <property type="match status" value="1"/>
</dbReference>
<dbReference type="FunFam" id="3.30.420.40:FF:000041">
    <property type="entry name" value="Acetate kinase"/>
    <property type="match status" value="1"/>
</dbReference>
<feature type="binding site" evidence="11">
    <location>
        <begin position="330"/>
        <end position="334"/>
    </location>
    <ligand>
        <name>ATP</name>
        <dbReference type="ChEBI" id="CHEBI:30616"/>
    </ligand>
</feature>
<evidence type="ECO:0000256" key="4">
    <source>
        <dbReference type="ARBA" id="ARBA00022490"/>
    </source>
</evidence>
<dbReference type="HAMAP" id="MF_00020">
    <property type="entry name" value="Acetate_kinase"/>
    <property type="match status" value="1"/>
</dbReference>
<feature type="binding site" evidence="11">
    <location>
        <begin position="282"/>
        <end position="284"/>
    </location>
    <ligand>
        <name>ATP</name>
        <dbReference type="ChEBI" id="CHEBI:30616"/>
    </ligand>
</feature>
<evidence type="ECO:0000256" key="11">
    <source>
        <dbReference type="HAMAP-Rule" id="MF_00020"/>
    </source>
</evidence>
<comment type="function">
    <text evidence="11">Catalyzes the formation of acetyl phosphate from acetate and ATP. Can also catalyze the reverse reaction.</text>
</comment>
<dbReference type="EC" id="2.7.2.1" evidence="11"/>
<keyword evidence="4 11" id="KW-0963">Cytoplasm</keyword>
<evidence type="ECO:0000256" key="7">
    <source>
        <dbReference type="ARBA" id="ARBA00022741"/>
    </source>
</evidence>
<dbReference type="EMBL" id="SMGJ01000003">
    <property type="protein sequence ID" value="TCK69836.1"/>
    <property type="molecule type" value="Genomic_DNA"/>
</dbReference>
<evidence type="ECO:0000256" key="1">
    <source>
        <dbReference type="ARBA" id="ARBA00004496"/>
    </source>
</evidence>
<comment type="subcellular location">
    <subcellularLocation>
        <location evidence="1 11">Cytoplasm</location>
    </subcellularLocation>
</comment>
<dbReference type="OrthoDB" id="9802453at2"/>
<keyword evidence="6 11" id="KW-0479">Metal-binding</keyword>
<comment type="catalytic activity">
    <reaction evidence="11">
        <text>acetate + ATP = acetyl phosphate + ADP</text>
        <dbReference type="Rhea" id="RHEA:11352"/>
        <dbReference type="ChEBI" id="CHEBI:22191"/>
        <dbReference type="ChEBI" id="CHEBI:30089"/>
        <dbReference type="ChEBI" id="CHEBI:30616"/>
        <dbReference type="ChEBI" id="CHEBI:456216"/>
        <dbReference type="EC" id="2.7.2.1"/>
    </reaction>
</comment>
<gene>
    <name evidence="11" type="primary">ackA</name>
    <name evidence="13" type="ORF">EV692_1045</name>
</gene>
<evidence type="ECO:0000256" key="10">
    <source>
        <dbReference type="ARBA" id="ARBA00022842"/>
    </source>
</evidence>
<evidence type="ECO:0000256" key="5">
    <source>
        <dbReference type="ARBA" id="ARBA00022679"/>
    </source>
</evidence>
<dbReference type="SUPFAM" id="SSF53067">
    <property type="entry name" value="Actin-like ATPase domain"/>
    <property type="match status" value="2"/>
</dbReference>
<feature type="site" description="Transition state stabilizer" evidence="11">
    <location>
        <position position="240"/>
    </location>
</feature>
<evidence type="ECO:0000313" key="14">
    <source>
        <dbReference type="Proteomes" id="UP000295496"/>
    </source>
</evidence>
<keyword evidence="8 11" id="KW-0418">Kinase</keyword>
<comment type="cofactor">
    <cofactor evidence="11">
        <name>Mg(2+)</name>
        <dbReference type="ChEBI" id="CHEBI:18420"/>
    </cofactor>
    <cofactor evidence="11">
        <name>Mn(2+)</name>
        <dbReference type="ChEBI" id="CHEBI:29035"/>
    </cofactor>
    <text evidence="11">Mg(2+). Can also accept Mn(2+).</text>
</comment>
<dbReference type="PROSITE" id="PS01076">
    <property type="entry name" value="ACETATE_KINASE_2"/>
    <property type="match status" value="1"/>
</dbReference>
<dbReference type="InterPro" id="IPR000890">
    <property type="entry name" value="Aliphatic_acid_kin_short-chain"/>
</dbReference>
<comment type="subunit">
    <text evidence="3 11">Homodimer.</text>
</comment>
<evidence type="ECO:0000256" key="8">
    <source>
        <dbReference type="ARBA" id="ARBA00022777"/>
    </source>
</evidence>
<keyword evidence="14" id="KW-1185">Reference proteome</keyword>
<keyword evidence="10 11" id="KW-0460">Magnesium</keyword>
<feature type="site" description="Transition state stabilizer" evidence="11">
    <location>
        <position position="179"/>
    </location>
</feature>
<dbReference type="UniPathway" id="UPA00340">
    <property type="reaction ID" value="UER00458"/>
</dbReference>
<keyword evidence="9 11" id="KW-0067">ATP-binding</keyword>
<dbReference type="Proteomes" id="UP000295496">
    <property type="component" value="Unassembled WGS sequence"/>
</dbReference>
<dbReference type="Pfam" id="PF00871">
    <property type="entry name" value="Acetate_kinase"/>
    <property type="match status" value="1"/>
</dbReference>
<dbReference type="GO" id="GO:0005524">
    <property type="term" value="F:ATP binding"/>
    <property type="evidence" value="ECO:0007669"/>
    <property type="project" value="UniProtKB-KW"/>
</dbReference>
<feature type="binding site" evidence="11">
    <location>
        <begin position="207"/>
        <end position="211"/>
    </location>
    <ligand>
        <name>ATP</name>
        <dbReference type="ChEBI" id="CHEBI:30616"/>
    </ligand>
</feature>
<dbReference type="GO" id="GO:0006083">
    <property type="term" value="P:acetate metabolic process"/>
    <property type="evidence" value="ECO:0007669"/>
    <property type="project" value="TreeGrafter"/>
</dbReference>
<evidence type="ECO:0000256" key="2">
    <source>
        <dbReference type="ARBA" id="ARBA00008748"/>
    </source>
</evidence>
<evidence type="ECO:0000313" key="13">
    <source>
        <dbReference type="EMBL" id="TCK69836.1"/>
    </source>
</evidence>
<dbReference type="CDD" id="cd24010">
    <property type="entry name" value="ASKHA_NBD_AcK_PK"/>
    <property type="match status" value="1"/>
</dbReference>
<dbReference type="GO" id="GO:0005829">
    <property type="term" value="C:cytosol"/>
    <property type="evidence" value="ECO:0007669"/>
    <property type="project" value="TreeGrafter"/>
</dbReference>
<dbReference type="InterPro" id="IPR004372">
    <property type="entry name" value="Ac/propionate_kinase"/>
</dbReference>
<feature type="binding site" evidence="11">
    <location>
        <position position="88"/>
    </location>
    <ligand>
        <name>substrate</name>
    </ligand>
</feature>
<dbReference type="PROSITE" id="PS01075">
    <property type="entry name" value="ACETATE_KINASE_1"/>
    <property type="match status" value="1"/>
</dbReference>
<feature type="binding site" evidence="11">
    <location>
        <position position="9"/>
    </location>
    <ligand>
        <name>Mg(2+)</name>
        <dbReference type="ChEBI" id="CHEBI:18420"/>
    </ligand>
</feature>
<comment type="pathway">
    <text evidence="11">Metabolic intermediate biosynthesis; acetyl-CoA biosynthesis; acetyl-CoA from acetate: step 1/2.</text>
</comment>
<proteinExistence type="inferred from homology"/>
<comment type="similarity">
    <text evidence="2 11 12">Belongs to the acetokinase family.</text>
</comment>
<comment type="caution">
    <text evidence="13">The sequence shown here is derived from an EMBL/GenBank/DDBJ whole genome shotgun (WGS) entry which is preliminary data.</text>
</comment>
<protein>
    <recommendedName>
        <fullName evidence="11">Acetate kinase</fullName>
        <ecNumber evidence="11">2.7.2.1</ecNumber>
    </recommendedName>
    <alternativeName>
        <fullName evidence="11">Acetokinase</fullName>
    </alternativeName>
</protein>
<dbReference type="AlphaFoldDB" id="A0A4R1KWX4"/>
<dbReference type="FunFam" id="3.30.420.40:FF:000042">
    <property type="entry name" value="Acetate kinase"/>
    <property type="match status" value="1"/>
</dbReference>
<name>A0A4R1KWX4_9PAST</name>
<dbReference type="PRINTS" id="PR00471">
    <property type="entry name" value="ACETATEKNASE"/>
</dbReference>
<dbReference type="PANTHER" id="PTHR21060">
    <property type="entry name" value="ACETATE KINASE"/>
    <property type="match status" value="1"/>
</dbReference>
<accession>A0A4R1KWX4</accession>
<feature type="active site" description="Proton donor/acceptor" evidence="11">
    <location>
        <position position="147"/>
    </location>
</feature>
<dbReference type="RefSeq" id="WP_132301236.1">
    <property type="nucleotide sequence ID" value="NZ_CP170642.1"/>
</dbReference>